<dbReference type="RefSeq" id="WP_378993991.1">
    <property type="nucleotide sequence ID" value="NZ_JBHSMT010000004.1"/>
</dbReference>
<gene>
    <name evidence="1" type="ORF">ACFPM8_00840</name>
</gene>
<accession>A0ABW0M4L2</accession>
<evidence type="ECO:0000313" key="1">
    <source>
        <dbReference type="EMBL" id="MFC5472495.1"/>
    </source>
</evidence>
<comment type="caution">
    <text evidence="1">The sequence shown here is derived from an EMBL/GenBank/DDBJ whole genome shotgun (WGS) entry which is preliminary data.</text>
</comment>
<evidence type="ECO:0000313" key="2">
    <source>
        <dbReference type="Proteomes" id="UP001596045"/>
    </source>
</evidence>
<name>A0ABW0M4L2_9BURK</name>
<proteinExistence type="predicted"/>
<reference evidence="2" key="1">
    <citation type="journal article" date="2019" name="Int. J. Syst. Evol. Microbiol.">
        <title>The Global Catalogue of Microorganisms (GCM) 10K type strain sequencing project: providing services to taxonomists for standard genome sequencing and annotation.</title>
        <authorList>
            <consortium name="The Broad Institute Genomics Platform"/>
            <consortium name="The Broad Institute Genome Sequencing Center for Infectious Disease"/>
            <person name="Wu L."/>
            <person name="Ma J."/>
        </authorList>
    </citation>
    <scope>NUCLEOTIDE SEQUENCE [LARGE SCALE GENOMIC DNA]</scope>
    <source>
        <strain evidence="2">JCM 17066</strain>
    </source>
</reference>
<protein>
    <submittedName>
        <fullName evidence="1">Uncharacterized protein</fullName>
    </submittedName>
</protein>
<sequence>MKKESGKSHFGFDMVELVKGYELHADSAANALEYILTQGNRYPIDHAIEALGIYDIAAFEALQWHPHISMSLDLDNVAYAGSPSVLVARINSLGRLHLRPASWEPDEENTDDISYTTLGFIALPLTLLNDLNSHHELALQRERNASQRLRADMDQMFASGELETVLDSVIDNVEHVESVCFYVGDRFHALIDRYNNLVDSKAGPGYLSGLRKKNYDAWSDDEVLIIAGLHALFLSGRSVRFEEFNGITLTASRLYEKLQHLVSLYRQVGCQFDLRHDASVFDIARTIRDQTTKSVGQDWLRYRWTYGLTFQKSERIINKVSSSEDPAVHLSEFAQEYRELVGGEPEQALDEATFFRDLAYAAIEHDSGDVPCPYKSESAHGWIEHLIEKIVASSVIATQADYAMSSSLRNLGKLLKAERSELLASMHTLTPNDFYTCFVSKGFTEHLEGSVAHMIASTVQKRMMFNRWHFIPGNFDRKEVSLDRHWYYPPLIPDIAIHADMHRAAHSKAQVKYSIRSPGPDMSRPPMEIGGQRYRGFYDIRVVRMRGEEFSLEDLVRTRRRALWMEKIFDALVAHLHRGGGKSFEIHGFEAGKYLDLRTKTEVVEPVVQKVEQELALLS</sequence>
<dbReference type="Proteomes" id="UP001596045">
    <property type="component" value="Unassembled WGS sequence"/>
</dbReference>
<dbReference type="EMBL" id="JBHSMT010000004">
    <property type="protein sequence ID" value="MFC5472495.1"/>
    <property type="molecule type" value="Genomic_DNA"/>
</dbReference>
<keyword evidence="2" id="KW-1185">Reference proteome</keyword>
<organism evidence="1 2">
    <name type="scientific">Paraherbaspirillum soli</name>
    <dbReference type="NCBI Taxonomy" id="631222"/>
    <lineage>
        <taxon>Bacteria</taxon>
        <taxon>Pseudomonadati</taxon>
        <taxon>Pseudomonadota</taxon>
        <taxon>Betaproteobacteria</taxon>
        <taxon>Burkholderiales</taxon>
        <taxon>Oxalobacteraceae</taxon>
        <taxon>Paraherbaspirillum</taxon>
    </lineage>
</organism>